<dbReference type="CDD" id="cd04301">
    <property type="entry name" value="NAT_SF"/>
    <property type="match status" value="1"/>
</dbReference>
<dbReference type="GO" id="GO:0016747">
    <property type="term" value="F:acyltransferase activity, transferring groups other than amino-acyl groups"/>
    <property type="evidence" value="ECO:0007669"/>
    <property type="project" value="InterPro"/>
</dbReference>
<evidence type="ECO:0000259" key="4">
    <source>
        <dbReference type="PROSITE" id="PS51186"/>
    </source>
</evidence>
<sequence length="171" mass="19159">MIESGSPLGDGHRIRRATGGDMDRVGQIARQAWQRIHDSFEKIMGEEMHAALCVNWEAQKEAQVRGHFERTPEWGRVVADATGQVVAFITFRVDREKSLGTIGNNAVAPEAQGRGIGTKMYAHVLDLFRKEGLKYANVFTGMDEGHAPARRAYEKAGFDIARTDVTYYKYL</sequence>
<dbReference type="EMBL" id="MFKF01000099">
    <property type="protein sequence ID" value="OGG54656.1"/>
    <property type="molecule type" value="Genomic_DNA"/>
</dbReference>
<dbReference type="PANTHER" id="PTHR43420">
    <property type="entry name" value="ACETYLTRANSFERASE"/>
    <property type="match status" value="1"/>
</dbReference>
<dbReference type="Pfam" id="PF00583">
    <property type="entry name" value="Acetyltransf_1"/>
    <property type="match status" value="1"/>
</dbReference>
<feature type="domain" description="N-acetyltransferase" evidence="4">
    <location>
        <begin position="12"/>
        <end position="171"/>
    </location>
</feature>
<dbReference type="Gene3D" id="3.40.630.30">
    <property type="match status" value="1"/>
</dbReference>
<protein>
    <recommendedName>
        <fullName evidence="4">N-acetyltransferase domain-containing protein</fullName>
    </recommendedName>
</protein>
<dbReference type="InterPro" id="IPR000182">
    <property type="entry name" value="GNAT_dom"/>
</dbReference>
<evidence type="ECO:0000256" key="3">
    <source>
        <dbReference type="SAM" id="MobiDB-lite"/>
    </source>
</evidence>
<evidence type="ECO:0000313" key="5">
    <source>
        <dbReference type="EMBL" id="OGG54656.1"/>
    </source>
</evidence>
<evidence type="ECO:0000313" key="6">
    <source>
        <dbReference type="Proteomes" id="UP000178606"/>
    </source>
</evidence>
<name>A0A1F6CZQ1_HANXR</name>
<accession>A0A1F6CZQ1</accession>
<dbReference type="SUPFAM" id="SSF55729">
    <property type="entry name" value="Acyl-CoA N-acyltransferases (Nat)"/>
    <property type="match status" value="1"/>
</dbReference>
<dbReference type="Proteomes" id="UP000178606">
    <property type="component" value="Unassembled WGS sequence"/>
</dbReference>
<organism evidence="5 6">
    <name type="scientific">Handelsmanbacteria sp. (strain RIFCSPLOWO2_12_FULL_64_10)</name>
    <dbReference type="NCBI Taxonomy" id="1817868"/>
    <lineage>
        <taxon>Bacteria</taxon>
        <taxon>Candidatus Handelsmaniibacteriota</taxon>
    </lineage>
</organism>
<keyword evidence="2" id="KW-0012">Acyltransferase</keyword>
<dbReference type="AlphaFoldDB" id="A0A1F6CZQ1"/>
<evidence type="ECO:0000256" key="2">
    <source>
        <dbReference type="ARBA" id="ARBA00023315"/>
    </source>
</evidence>
<dbReference type="InterPro" id="IPR050680">
    <property type="entry name" value="YpeA/RimI_acetyltransf"/>
</dbReference>
<keyword evidence="1" id="KW-0808">Transferase</keyword>
<proteinExistence type="predicted"/>
<dbReference type="InterPro" id="IPR016181">
    <property type="entry name" value="Acyl_CoA_acyltransferase"/>
</dbReference>
<comment type="caution">
    <text evidence="5">The sequence shown here is derived from an EMBL/GenBank/DDBJ whole genome shotgun (WGS) entry which is preliminary data.</text>
</comment>
<evidence type="ECO:0000256" key="1">
    <source>
        <dbReference type="ARBA" id="ARBA00022679"/>
    </source>
</evidence>
<feature type="region of interest" description="Disordered" evidence="3">
    <location>
        <begin position="1"/>
        <end position="21"/>
    </location>
</feature>
<reference evidence="5 6" key="1">
    <citation type="journal article" date="2016" name="Nat. Commun.">
        <title>Thousands of microbial genomes shed light on interconnected biogeochemical processes in an aquifer system.</title>
        <authorList>
            <person name="Anantharaman K."/>
            <person name="Brown C.T."/>
            <person name="Hug L.A."/>
            <person name="Sharon I."/>
            <person name="Castelle C.J."/>
            <person name="Probst A.J."/>
            <person name="Thomas B.C."/>
            <person name="Singh A."/>
            <person name="Wilkins M.J."/>
            <person name="Karaoz U."/>
            <person name="Brodie E.L."/>
            <person name="Williams K.H."/>
            <person name="Hubbard S.S."/>
            <person name="Banfield J.F."/>
        </authorList>
    </citation>
    <scope>NUCLEOTIDE SEQUENCE [LARGE SCALE GENOMIC DNA]</scope>
    <source>
        <strain evidence="6">RIFCSPLOWO2_12_FULL_64_10</strain>
    </source>
</reference>
<gene>
    <name evidence="5" type="ORF">A3F84_13835</name>
</gene>
<dbReference type="PROSITE" id="PS51186">
    <property type="entry name" value="GNAT"/>
    <property type="match status" value="1"/>
</dbReference>